<evidence type="ECO:0000256" key="8">
    <source>
        <dbReference type="ARBA" id="ARBA00023273"/>
    </source>
</evidence>
<keyword evidence="2" id="KW-0963">Cytoplasm</keyword>
<dbReference type="SUPFAM" id="SSF50978">
    <property type="entry name" value="WD40 repeat-like"/>
    <property type="match status" value="2"/>
</dbReference>
<keyword evidence="7" id="KW-0206">Cytoskeleton</keyword>
<dbReference type="FunFam" id="2.130.10.10:FF:000291">
    <property type="entry name" value="Cilia-and flagella-associated protein 52 isoform X1"/>
    <property type="match status" value="1"/>
</dbReference>
<dbReference type="InterPro" id="IPR019775">
    <property type="entry name" value="WD40_repeat_CS"/>
</dbReference>
<feature type="repeat" description="WD" evidence="13">
    <location>
        <begin position="98"/>
        <end position="141"/>
    </location>
</feature>
<dbReference type="SMART" id="SM00320">
    <property type="entry name" value="WD40"/>
    <property type="match status" value="10"/>
</dbReference>
<dbReference type="InterPro" id="IPR050630">
    <property type="entry name" value="WD_repeat_EMAP"/>
</dbReference>
<dbReference type="InterPro" id="IPR036322">
    <property type="entry name" value="WD40_repeat_dom_sf"/>
</dbReference>
<dbReference type="AlphaFoldDB" id="A0A7K6T235"/>
<evidence type="ECO:0000256" key="9">
    <source>
        <dbReference type="ARBA" id="ARBA00029456"/>
    </source>
</evidence>
<comment type="similarity">
    <text evidence="9">Belongs to the CFAP52 family.</text>
</comment>
<evidence type="ECO:0000256" key="10">
    <source>
        <dbReference type="ARBA" id="ARBA00029552"/>
    </source>
</evidence>
<keyword evidence="6" id="KW-0969">Cilium</keyword>
<keyword evidence="5" id="KW-0282">Flagellum</keyword>
<keyword evidence="4" id="KW-0677">Repeat</keyword>
<dbReference type="InterPro" id="IPR015943">
    <property type="entry name" value="WD40/YVTN_repeat-like_dom_sf"/>
</dbReference>
<dbReference type="PROSITE" id="PS00678">
    <property type="entry name" value="WD_REPEATS_1"/>
    <property type="match status" value="1"/>
</dbReference>
<evidence type="ECO:0000256" key="3">
    <source>
        <dbReference type="ARBA" id="ARBA00022574"/>
    </source>
</evidence>
<feature type="non-terminal residue" evidence="14">
    <location>
        <position position="608"/>
    </location>
</feature>
<protein>
    <recommendedName>
        <fullName evidence="10">Cilia- and flagella-associated protein 52</fullName>
    </recommendedName>
</protein>
<dbReference type="FunFam" id="2.130.10.10:FF:000173">
    <property type="entry name" value="Cilia- and flagella-associated protein 52"/>
    <property type="match status" value="1"/>
</dbReference>
<comment type="subcellular location">
    <subcellularLocation>
        <location evidence="1">Cytoplasm</location>
        <location evidence="1">Cytoskeleton</location>
        <location evidence="1">Flagellum axoneme</location>
    </subcellularLocation>
</comment>
<name>A0A7K6T235_CALNI</name>
<dbReference type="PANTHER" id="PTHR13720:SF14">
    <property type="entry name" value="CILIA- AND FLAGELLA-ASSOCIATED PROTEIN 52"/>
    <property type="match status" value="1"/>
</dbReference>
<sequence>ALGELELQGAVGFNGRVPCGLVCHPDKEHILYPLGCTVVIQHLDTKKQSFLHGHTNNVSCVVLSRDGMYVASGQVTYMGFKADIILWDFPKKELLARLSLHEGKIEGLSFSPRSVYLVSLGGQDDGRVVVWDVSRREAVCGSPASLRSAGNCNVVMCSSCRDEVFVTAGNFTIRIWELNTTTKKIHPSECHTGQLKRVSMCVKMTDDDNYFYLGTTSGDVLKVNTSNKLMTACGPQKKKFSMGVTALLLLKTGDLIVGTGEGTVALCKGSNFKVMKRIRVEGGVTSLTCRGQDDQFFIGTNKCQIYRSDYATFKEELVAVCHTEAINDIVFPEGFSDLFVTCSTNDIRVWYTPEHREQLRITVPNVTCHAVEVTRDGMVIISAWNDGKIRAFVPATGEPMYEINNAHNFGVTAIAATSDCKQIISGGGEGQVRIWNIGEKTQKLREVLKEHRGAVSCIKINKNDKEGVTASLDGTCIIWDLVRYVRKQMILDNTLFKCVCYHPGEYQIITSGTDRKIVYWEVFDGSAIREVQGSLSSSINGMDITLDGAYFVTGGDDHLVKLWDYNEGAVTHVGVGHSGNITRLKICPANKYIVSVSADGAILIWKYP</sequence>
<dbReference type="FunFam" id="2.130.10.10:FF:000207">
    <property type="entry name" value="Cilia- and flagella-associated protein 52"/>
    <property type="match status" value="1"/>
</dbReference>
<evidence type="ECO:0000256" key="13">
    <source>
        <dbReference type="PROSITE-ProRule" id="PRU00221"/>
    </source>
</evidence>
<evidence type="ECO:0000256" key="12">
    <source>
        <dbReference type="ARBA" id="ARBA00047117"/>
    </source>
</evidence>
<feature type="repeat" description="WD" evidence="13">
    <location>
        <begin position="448"/>
        <end position="481"/>
    </location>
</feature>
<keyword evidence="3 13" id="KW-0853">WD repeat</keyword>
<feature type="repeat" description="WD" evidence="13">
    <location>
        <begin position="532"/>
        <end position="573"/>
    </location>
</feature>
<keyword evidence="8" id="KW-0966">Cell projection</keyword>
<keyword evidence="15" id="KW-1185">Reference proteome</keyword>
<evidence type="ECO:0000256" key="11">
    <source>
        <dbReference type="ARBA" id="ARBA00046056"/>
    </source>
</evidence>
<evidence type="ECO:0000313" key="14">
    <source>
        <dbReference type="EMBL" id="NWX04269.1"/>
    </source>
</evidence>
<reference evidence="14 15" key="1">
    <citation type="submission" date="2019-09" db="EMBL/GenBank/DDBJ databases">
        <title>Bird 10,000 Genomes (B10K) Project - Family phase.</title>
        <authorList>
            <person name="Zhang G."/>
        </authorList>
    </citation>
    <scope>NUCLEOTIDE SEQUENCE [LARGE SCALE GENOMIC DNA]</scope>
    <source>
        <strain evidence="14">OUT-0007</strain>
        <tissue evidence="14">Blood</tissue>
    </source>
</reference>
<evidence type="ECO:0000256" key="2">
    <source>
        <dbReference type="ARBA" id="ARBA00022490"/>
    </source>
</evidence>
<dbReference type="PANTHER" id="PTHR13720">
    <property type="entry name" value="WD-40 REPEAT PROTEIN"/>
    <property type="match status" value="1"/>
</dbReference>
<comment type="function">
    <text evidence="11">Microtubule inner protein (MIP) part of the dynein-decorated doublet microtubules (DMTs) in cilia axoneme. Important for proper ciliary and flagellar beating. May act in cooperation with CFAP45 and axonemal dynein subunit DNAH11. May play a role in cell growth and/or survival.</text>
</comment>
<evidence type="ECO:0000256" key="7">
    <source>
        <dbReference type="ARBA" id="ARBA00023212"/>
    </source>
</evidence>
<organism evidence="14 15">
    <name type="scientific">Caloenas nicobarica</name>
    <name type="common">Nicobar pigeon</name>
    <dbReference type="NCBI Taxonomy" id="187106"/>
    <lineage>
        <taxon>Eukaryota</taxon>
        <taxon>Metazoa</taxon>
        <taxon>Chordata</taxon>
        <taxon>Craniata</taxon>
        <taxon>Vertebrata</taxon>
        <taxon>Euteleostomi</taxon>
        <taxon>Archelosauria</taxon>
        <taxon>Archosauria</taxon>
        <taxon>Dinosauria</taxon>
        <taxon>Saurischia</taxon>
        <taxon>Theropoda</taxon>
        <taxon>Coelurosauria</taxon>
        <taxon>Aves</taxon>
        <taxon>Neognathae</taxon>
        <taxon>Neoaves</taxon>
        <taxon>Columbimorphae</taxon>
        <taxon>Columbiformes</taxon>
        <taxon>Columbidae</taxon>
        <taxon>Caloenas</taxon>
    </lineage>
</organism>
<feature type="repeat" description="WD" evidence="13">
    <location>
        <begin position="404"/>
        <end position="437"/>
    </location>
</feature>
<gene>
    <name evidence="14" type="primary">Cfap52</name>
    <name evidence="14" type="ORF">CALNIC_R01092</name>
</gene>
<proteinExistence type="inferred from homology"/>
<comment type="subunit">
    <text evidence="12">Microtubule inner protein component of sperm flagellar doublet microtubules. Interacts with BRCA2. Interacts with the CCT chaperonin complex. Interacts with HSP70. Interacts with AK8. Interacts with CFAP45. Interacts with DNAI1. Interacts with IQDC.</text>
</comment>
<feature type="non-terminal residue" evidence="14">
    <location>
        <position position="1"/>
    </location>
</feature>
<evidence type="ECO:0000313" key="15">
    <source>
        <dbReference type="Proteomes" id="UP000546235"/>
    </source>
</evidence>
<accession>A0A7K6T235</accession>
<dbReference type="Proteomes" id="UP000546235">
    <property type="component" value="Unassembled WGS sequence"/>
</dbReference>
<dbReference type="Gene3D" id="2.130.10.10">
    <property type="entry name" value="YVTN repeat-like/Quinoprotein amine dehydrogenase"/>
    <property type="match status" value="3"/>
</dbReference>
<comment type="caution">
    <text evidence="14">The sequence shown here is derived from an EMBL/GenBank/DDBJ whole genome shotgun (WGS) entry which is preliminary data.</text>
</comment>
<dbReference type="Pfam" id="PF00400">
    <property type="entry name" value="WD40"/>
    <property type="match status" value="6"/>
</dbReference>
<evidence type="ECO:0000256" key="4">
    <source>
        <dbReference type="ARBA" id="ARBA00022737"/>
    </source>
</evidence>
<dbReference type="InterPro" id="IPR001680">
    <property type="entry name" value="WD40_rpt"/>
</dbReference>
<dbReference type="GO" id="GO:0005930">
    <property type="term" value="C:axoneme"/>
    <property type="evidence" value="ECO:0007669"/>
    <property type="project" value="UniProtKB-ARBA"/>
</dbReference>
<evidence type="ECO:0000256" key="6">
    <source>
        <dbReference type="ARBA" id="ARBA00023069"/>
    </source>
</evidence>
<dbReference type="PROSITE" id="PS50294">
    <property type="entry name" value="WD_REPEATS_REGION"/>
    <property type="match status" value="3"/>
</dbReference>
<evidence type="ECO:0000256" key="5">
    <source>
        <dbReference type="ARBA" id="ARBA00022846"/>
    </source>
</evidence>
<dbReference type="EMBL" id="VZSB01001633">
    <property type="protein sequence ID" value="NWX04269.1"/>
    <property type="molecule type" value="Genomic_DNA"/>
</dbReference>
<dbReference type="PROSITE" id="PS50082">
    <property type="entry name" value="WD_REPEATS_2"/>
    <property type="match status" value="5"/>
</dbReference>
<evidence type="ECO:0000256" key="1">
    <source>
        <dbReference type="ARBA" id="ARBA00004611"/>
    </source>
</evidence>
<feature type="repeat" description="WD" evidence="13">
    <location>
        <begin position="574"/>
        <end position="608"/>
    </location>
</feature>